<comment type="caution">
    <text evidence="2">The sequence shown here is derived from an EMBL/GenBank/DDBJ whole genome shotgun (WGS) entry which is preliminary data.</text>
</comment>
<proteinExistence type="predicted"/>
<dbReference type="EMBL" id="JACEIP010000004">
    <property type="protein sequence ID" value="MBA4542112.1"/>
    <property type="molecule type" value="Genomic_DNA"/>
</dbReference>
<dbReference type="GO" id="GO:0032259">
    <property type="term" value="P:methylation"/>
    <property type="evidence" value="ECO:0007669"/>
    <property type="project" value="UniProtKB-KW"/>
</dbReference>
<dbReference type="InterPro" id="IPR050508">
    <property type="entry name" value="Methyltransf_Superfamily"/>
</dbReference>
<dbReference type="AlphaFoldDB" id="A0A7W2AGE1"/>
<dbReference type="PANTHER" id="PTHR42912:SF93">
    <property type="entry name" value="N6-ADENOSINE-METHYLTRANSFERASE TMT1A"/>
    <property type="match status" value="1"/>
</dbReference>
<evidence type="ECO:0000313" key="3">
    <source>
        <dbReference type="Proteomes" id="UP000530514"/>
    </source>
</evidence>
<sequence>MPSWYEESFGEDYLIVYKHRTREDAICEVGKISRWLHLRENDLILDLCCGTGRHTLSLAKRGYHVVGLDLSKVLLTHAVKDAGELAVPFIHGDMRYLPFVDEMFDVVLNLFTSFGYFSDDEDNQQVLREIARVLKPGGRYLLDFLNKSYVVQNLVPKSEREEDGVRIREERWIDGDFVCKAITITDESGTRRYQERVKMYDSGQLEQMLEKAGLNVEKRYGSFAGEPIQSSSKRIILIGCVNK</sequence>
<dbReference type="Proteomes" id="UP000530514">
    <property type="component" value="Unassembled WGS sequence"/>
</dbReference>
<reference evidence="2 3" key="1">
    <citation type="submission" date="2020-07" db="EMBL/GenBank/DDBJ databases">
        <authorList>
            <person name="Feng H."/>
        </authorList>
    </citation>
    <scope>NUCLEOTIDE SEQUENCE [LARGE SCALE GENOMIC DNA]</scope>
    <source>
        <strain evidence="3">s-11</strain>
    </source>
</reference>
<feature type="domain" description="Methyltransferase" evidence="1">
    <location>
        <begin position="44"/>
        <end position="138"/>
    </location>
</feature>
<dbReference type="OrthoDB" id="9811589at2"/>
<organism evidence="2 3">
    <name type="scientific">Thermoactinomyces daqus</name>
    <dbReference type="NCBI Taxonomy" id="1329516"/>
    <lineage>
        <taxon>Bacteria</taxon>
        <taxon>Bacillati</taxon>
        <taxon>Bacillota</taxon>
        <taxon>Bacilli</taxon>
        <taxon>Bacillales</taxon>
        <taxon>Thermoactinomycetaceae</taxon>
        <taxon>Thermoactinomyces</taxon>
    </lineage>
</organism>
<dbReference type="SUPFAM" id="SSF53335">
    <property type="entry name" value="S-adenosyl-L-methionine-dependent methyltransferases"/>
    <property type="match status" value="1"/>
</dbReference>
<dbReference type="InterPro" id="IPR029063">
    <property type="entry name" value="SAM-dependent_MTases_sf"/>
</dbReference>
<dbReference type="Gene3D" id="2.20.25.110">
    <property type="entry name" value="S-adenosyl-L-methionine-dependent methyltransferases"/>
    <property type="match status" value="1"/>
</dbReference>
<keyword evidence="2" id="KW-0808">Transferase</keyword>
<evidence type="ECO:0000313" key="2">
    <source>
        <dbReference type="EMBL" id="MBA4542112.1"/>
    </source>
</evidence>
<dbReference type="PANTHER" id="PTHR42912">
    <property type="entry name" value="METHYLTRANSFERASE"/>
    <property type="match status" value="1"/>
</dbReference>
<dbReference type="Pfam" id="PF13649">
    <property type="entry name" value="Methyltransf_25"/>
    <property type="match status" value="1"/>
</dbReference>
<dbReference type="RefSeq" id="WP_033099497.1">
    <property type="nucleotide sequence ID" value="NZ_JACEIP010000004.1"/>
</dbReference>
<dbReference type="Gene3D" id="3.40.50.150">
    <property type="entry name" value="Vaccinia Virus protein VP39"/>
    <property type="match status" value="1"/>
</dbReference>
<keyword evidence="3" id="KW-1185">Reference proteome</keyword>
<name>A0A7W2AGE1_9BACL</name>
<keyword evidence="2" id="KW-0489">Methyltransferase</keyword>
<evidence type="ECO:0000259" key="1">
    <source>
        <dbReference type="Pfam" id="PF13649"/>
    </source>
</evidence>
<gene>
    <name evidence="2" type="ORF">H1164_04260</name>
</gene>
<protein>
    <submittedName>
        <fullName evidence="2">Methyltransferase domain-containing protein</fullName>
    </submittedName>
</protein>
<dbReference type="InterPro" id="IPR041698">
    <property type="entry name" value="Methyltransf_25"/>
</dbReference>
<dbReference type="GO" id="GO:0008168">
    <property type="term" value="F:methyltransferase activity"/>
    <property type="evidence" value="ECO:0007669"/>
    <property type="project" value="UniProtKB-KW"/>
</dbReference>
<accession>A0A7W2AGE1</accession>
<dbReference type="CDD" id="cd02440">
    <property type="entry name" value="AdoMet_MTases"/>
    <property type="match status" value="1"/>
</dbReference>